<evidence type="ECO:0000313" key="1">
    <source>
        <dbReference type="EMBL" id="QID06583.1"/>
    </source>
</evidence>
<proteinExistence type="predicted"/>
<sequence>MSAFENVDYLSDKLFSQKKVVAHNKSTRVTKRSKNRKSRVLTDQEKVKLLSREKKYIHRLSKKNLEKIQASELQRKTTQKLDVATLNIIEDDVYLNDEDGYDFTLPSPKPKQEVKKVQDEYKPCGSGFVCDEWSGGYYWVKFYKTKPNSPGNWFLDEWGRGYYLGFC</sequence>
<dbReference type="EMBL" id="MN175499">
    <property type="protein sequence ID" value="QID06583.1"/>
    <property type="molecule type" value="Genomic_DNA"/>
</dbReference>
<organism evidence="1">
    <name type="scientific">Borely moumouvirus</name>
    <dbReference type="NCBI Taxonomy" id="2712067"/>
    <lineage>
        <taxon>Viruses</taxon>
        <taxon>Varidnaviria</taxon>
        <taxon>Bamfordvirae</taxon>
        <taxon>Nucleocytoviricota</taxon>
        <taxon>Megaviricetes</taxon>
        <taxon>Imitervirales</taxon>
        <taxon>Mimiviridae</taxon>
        <taxon>Megamimivirinae</taxon>
        <taxon>Moumouvirus</taxon>
    </lineage>
</organism>
<protein>
    <submittedName>
        <fullName evidence="1">Uncharacterized protein</fullName>
    </submittedName>
</protein>
<name>A0A6G6ADR3_9VIRU</name>
<reference evidence="1" key="1">
    <citation type="submission" date="2019-07" db="EMBL/GenBank/DDBJ databases">
        <title>The discovery of a new lineage B mimivirus raises questions about particles surface fibrils.</title>
        <authorList>
            <person name="Silva L.K.S."/>
            <person name="Rodrigues R.A.L."/>
            <person name="Andrade A.C.S.P."/>
            <person name="Hikida H."/>
            <person name="Andreani J."/>
            <person name="Levasseur A."/>
            <person name="La Scola B."/>
            <person name="Abrahao J.S."/>
        </authorList>
    </citation>
    <scope>NUCLEOTIDE SEQUENCE</scope>
    <source>
        <strain evidence="1">B60</strain>
    </source>
</reference>
<accession>A0A6G6ADR3</accession>